<organism evidence="3">
    <name type="scientific">Myoviridae sp. ctEg02</name>
    <dbReference type="NCBI Taxonomy" id="2825061"/>
    <lineage>
        <taxon>Viruses</taxon>
        <taxon>Duplodnaviria</taxon>
        <taxon>Heunggongvirae</taxon>
        <taxon>Uroviricota</taxon>
        <taxon>Caudoviricetes</taxon>
    </lineage>
</organism>
<evidence type="ECO:0000256" key="1">
    <source>
        <dbReference type="SAM" id="MobiDB-lite"/>
    </source>
</evidence>
<feature type="transmembrane region" description="Helical" evidence="2">
    <location>
        <begin position="347"/>
        <end position="367"/>
    </location>
</feature>
<proteinExistence type="predicted"/>
<feature type="compositionally biased region" description="Basic and acidic residues" evidence="1">
    <location>
        <begin position="507"/>
        <end position="518"/>
    </location>
</feature>
<evidence type="ECO:0000256" key="2">
    <source>
        <dbReference type="SAM" id="Phobius"/>
    </source>
</evidence>
<keyword evidence="2" id="KW-1133">Transmembrane helix</keyword>
<feature type="transmembrane region" description="Helical" evidence="2">
    <location>
        <begin position="373"/>
        <end position="395"/>
    </location>
</feature>
<feature type="region of interest" description="Disordered" evidence="1">
    <location>
        <begin position="505"/>
        <end position="558"/>
    </location>
</feature>
<sequence>MNAGELVVSLLLKAGDFKAQVQAAQERLDGVQAAAADAGRATYDAGVKGAQGLGQSSDAASSLQAAFEEAVQKGREISEVTKEYQRMREELIRTGAAKERLEALDDAAKKLGVSLEDAADKGAFGFERLKSVAAQALAVIGGVSILKSSIAQYYEQAQAIEKTSDALGMSIEDWQAWQRTAAAAGVDAEELSTRFMDLGDWMQDLILHDSGPLKDATKDLGVSFTDAKGKAVSFEEGLLRLSDATSKIDRQKATSILTQIGFDEKTIPLILKGRKGIEELLKVQKAQAIYSKQDIENAKKQREAQQRLNDAWEAISALFASTVSPVITFLTNLLGDLLGWVKENKQFVIVFFTALAGVITTLMLPALSAMATAAWAAIAPFTPLIAGIGAIALVVDDLITYIKGGESALSGLWSMFGTGDEIGARFKAIWEGIKSILGGVWDALSGVAKLFNSVLTLDGKGVIEALKTIWGGISKINDVLVEMLNWVAQKLYNLLPDWIKDWLGGDESSRPEETKAEAKPGGVADSMRVGDVRPSILPPQVRAGDARPGNVSNVNNSRQMTSTTNVGEVKVYTQATDAEGMAEGVVPALRNQTAQADSAFGY</sequence>
<reference evidence="3" key="1">
    <citation type="journal article" date="2021" name="Proc. Natl. Acad. Sci. U.S.A.">
        <title>A Catalog of Tens of Thousands of Viruses from Human Metagenomes Reveals Hidden Associations with Chronic Diseases.</title>
        <authorList>
            <person name="Tisza M.J."/>
            <person name="Buck C.B."/>
        </authorList>
    </citation>
    <scope>NUCLEOTIDE SEQUENCE</scope>
    <source>
        <strain evidence="3">CtEg02</strain>
    </source>
</reference>
<keyword evidence="2" id="KW-0472">Membrane</keyword>
<keyword evidence="2" id="KW-0812">Transmembrane</keyword>
<evidence type="ECO:0000313" key="3">
    <source>
        <dbReference type="EMBL" id="DAE09035.1"/>
    </source>
</evidence>
<protein>
    <submittedName>
        <fullName evidence="3">Tail tape measure</fullName>
    </submittedName>
</protein>
<feature type="transmembrane region" description="Helical" evidence="2">
    <location>
        <begin position="314"/>
        <end position="335"/>
    </location>
</feature>
<accession>A0A8S5PRB8</accession>
<dbReference type="EMBL" id="BK015482">
    <property type="protein sequence ID" value="DAE09035.1"/>
    <property type="molecule type" value="Genomic_DNA"/>
</dbReference>
<name>A0A8S5PRB8_9CAUD</name>